<feature type="non-terminal residue" evidence="1">
    <location>
        <position position="65"/>
    </location>
</feature>
<proteinExistence type="predicted"/>
<accession>A0AA38GHP0</accession>
<dbReference type="EMBL" id="JAHRHJ020000003">
    <property type="protein sequence ID" value="KAH9322112.1"/>
    <property type="molecule type" value="Genomic_DNA"/>
</dbReference>
<evidence type="ECO:0000313" key="2">
    <source>
        <dbReference type="Proteomes" id="UP000824469"/>
    </source>
</evidence>
<sequence>MGGVSLVSLWLPQIQQTLMIGPSPSVLYLGSMLIYISQRRSTSVDVDLQQSTPIILNRRRSPCRQ</sequence>
<name>A0AA38GHP0_TAXCH</name>
<organism evidence="1 2">
    <name type="scientific">Taxus chinensis</name>
    <name type="common">Chinese yew</name>
    <name type="synonym">Taxus wallichiana var. chinensis</name>
    <dbReference type="NCBI Taxonomy" id="29808"/>
    <lineage>
        <taxon>Eukaryota</taxon>
        <taxon>Viridiplantae</taxon>
        <taxon>Streptophyta</taxon>
        <taxon>Embryophyta</taxon>
        <taxon>Tracheophyta</taxon>
        <taxon>Spermatophyta</taxon>
        <taxon>Pinopsida</taxon>
        <taxon>Pinidae</taxon>
        <taxon>Conifers II</taxon>
        <taxon>Cupressales</taxon>
        <taxon>Taxaceae</taxon>
        <taxon>Taxus</taxon>
    </lineage>
</organism>
<protein>
    <submittedName>
        <fullName evidence="1">Uncharacterized protein</fullName>
    </submittedName>
</protein>
<evidence type="ECO:0000313" key="1">
    <source>
        <dbReference type="EMBL" id="KAH9322112.1"/>
    </source>
</evidence>
<keyword evidence="2" id="KW-1185">Reference proteome</keyword>
<reference evidence="1 2" key="1">
    <citation type="journal article" date="2021" name="Nat. Plants">
        <title>The Taxus genome provides insights into paclitaxel biosynthesis.</title>
        <authorList>
            <person name="Xiong X."/>
            <person name="Gou J."/>
            <person name="Liao Q."/>
            <person name="Li Y."/>
            <person name="Zhou Q."/>
            <person name="Bi G."/>
            <person name="Li C."/>
            <person name="Du R."/>
            <person name="Wang X."/>
            <person name="Sun T."/>
            <person name="Guo L."/>
            <person name="Liang H."/>
            <person name="Lu P."/>
            <person name="Wu Y."/>
            <person name="Zhang Z."/>
            <person name="Ro D.K."/>
            <person name="Shang Y."/>
            <person name="Huang S."/>
            <person name="Yan J."/>
        </authorList>
    </citation>
    <scope>NUCLEOTIDE SEQUENCE [LARGE SCALE GENOMIC DNA]</scope>
    <source>
        <strain evidence="1">Ta-2019</strain>
    </source>
</reference>
<dbReference type="Proteomes" id="UP000824469">
    <property type="component" value="Unassembled WGS sequence"/>
</dbReference>
<gene>
    <name evidence="1" type="ORF">KI387_016751</name>
</gene>
<comment type="caution">
    <text evidence="1">The sequence shown here is derived from an EMBL/GenBank/DDBJ whole genome shotgun (WGS) entry which is preliminary data.</text>
</comment>
<dbReference type="AlphaFoldDB" id="A0AA38GHP0"/>